<accession>A0ABV7QVE3</accession>
<dbReference type="RefSeq" id="WP_377873181.1">
    <property type="nucleotide sequence ID" value="NZ_JBHMAY010000047.1"/>
</dbReference>
<dbReference type="Proteomes" id="UP001595764">
    <property type="component" value="Unassembled WGS sequence"/>
</dbReference>
<dbReference type="EMBL" id="JBHRWI010000056">
    <property type="protein sequence ID" value="MFC3515852.1"/>
    <property type="molecule type" value="Genomic_DNA"/>
</dbReference>
<feature type="compositionally biased region" description="Basic and acidic residues" evidence="1">
    <location>
        <begin position="120"/>
        <end position="131"/>
    </location>
</feature>
<evidence type="ECO:0000313" key="2">
    <source>
        <dbReference type="EMBL" id="MFC3515852.1"/>
    </source>
</evidence>
<reference evidence="3" key="1">
    <citation type="journal article" date="2019" name="Int. J. Syst. Evol. Microbiol.">
        <title>The Global Catalogue of Microorganisms (GCM) 10K type strain sequencing project: providing services to taxonomists for standard genome sequencing and annotation.</title>
        <authorList>
            <consortium name="The Broad Institute Genomics Platform"/>
            <consortium name="The Broad Institute Genome Sequencing Center for Infectious Disease"/>
            <person name="Wu L."/>
            <person name="Ma J."/>
        </authorList>
    </citation>
    <scope>NUCLEOTIDE SEQUENCE [LARGE SCALE GENOMIC DNA]</scope>
    <source>
        <strain evidence="3">CGMCC 4.7682</strain>
    </source>
</reference>
<proteinExistence type="predicted"/>
<protein>
    <recommendedName>
        <fullName evidence="4">Nucleotidyl transferase AbiEii toxin, Type IV TA system</fullName>
    </recommendedName>
</protein>
<evidence type="ECO:0000313" key="3">
    <source>
        <dbReference type="Proteomes" id="UP001595764"/>
    </source>
</evidence>
<organism evidence="2 3">
    <name type="scientific">Amycolatopsis halotolerans</name>
    <dbReference type="NCBI Taxonomy" id="330083"/>
    <lineage>
        <taxon>Bacteria</taxon>
        <taxon>Bacillati</taxon>
        <taxon>Actinomycetota</taxon>
        <taxon>Actinomycetes</taxon>
        <taxon>Pseudonocardiales</taxon>
        <taxon>Pseudonocardiaceae</taxon>
        <taxon>Amycolatopsis</taxon>
    </lineage>
</organism>
<comment type="caution">
    <text evidence="2">The sequence shown here is derived from an EMBL/GenBank/DDBJ whole genome shotgun (WGS) entry which is preliminary data.</text>
</comment>
<evidence type="ECO:0000256" key="1">
    <source>
        <dbReference type="SAM" id="MobiDB-lite"/>
    </source>
</evidence>
<name>A0ABV7QVE3_9PSEU</name>
<feature type="region of interest" description="Disordered" evidence="1">
    <location>
        <begin position="120"/>
        <end position="146"/>
    </location>
</feature>
<evidence type="ECO:0008006" key="4">
    <source>
        <dbReference type="Google" id="ProtNLM"/>
    </source>
</evidence>
<gene>
    <name evidence="2" type="ORF">ACFORO_37210</name>
</gene>
<sequence>MTAPEGLTAFQVAVARLFFELAQSDGFLLAGGAVLLAQQLTTRPTQDLDFFASPGRGDIPAARNALESAAKARGWQVARIRDSATFCRMVVRGPENLVVDLALDAAPNLPPTLTFLGPTFDREDSRGERWSHSSTAPKRATSPTCTHYPPATRRTCC</sequence>
<keyword evidence="3" id="KW-1185">Reference proteome</keyword>
<feature type="compositionally biased region" description="Polar residues" evidence="1">
    <location>
        <begin position="132"/>
        <end position="145"/>
    </location>
</feature>